<dbReference type="Gene3D" id="3.10.290.30">
    <property type="entry name" value="MM3350-like"/>
    <property type="match status" value="1"/>
</dbReference>
<dbReference type="Pfam" id="PF07929">
    <property type="entry name" value="PRiA4_ORF3"/>
    <property type="match status" value="1"/>
</dbReference>
<dbReference type="PANTHER" id="PTHR41878">
    <property type="entry name" value="LEXA REPRESSOR-RELATED"/>
    <property type="match status" value="1"/>
</dbReference>
<organism evidence="2 3">
    <name type="scientific">Dentipellis fragilis</name>
    <dbReference type="NCBI Taxonomy" id="205917"/>
    <lineage>
        <taxon>Eukaryota</taxon>
        <taxon>Fungi</taxon>
        <taxon>Dikarya</taxon>
        <taxon>Basidiomycota</taxon>
        <taxon>Agaricomycotina</taxon>
        <taxon>Agaricomycetes</taxon>
        <taxon>Russulales</taxon>
        <taxon>Hericiaceae</taxon>
        <taxon>Dentipellis</taxon>
    </lineage>
</organism>
<dbReference type="SUPFAM" id="SSF159941">
    <property type="entry name" value="MM3350-like"/>
    <property type="match status" value="1"/>
</dbReference>
<dbReference type="OrthoDB" id="432970at2759"/>
<evidence type="ECO:0000259" key="1">
    <source>
        <dbReference type="Pfam" id="PF07929"/>
    </source>
</evidence>
<gene>
    <name evidence="2" type="ORF">EVG20_g3557</name>
</gene>
<name>A0A4Y9Z3E8_9AGAM</name>
<comment type="caution">
    <text evidence="2">The sequence shown here is derived from an EMBL/GenBank/DDBJ whole genome shotgun (WGS) entry which is preliminary data.</text>
</comment>
<keyword evidence="3" id="KW-1185">Reference proteome</keyword>
<evidence type="ECO:0000313" key="2">
    <source>
        <dbReference type="EMBL" id="TFY68428.1"/>
    </source>
</evidence>
<dbReference type="InterPro" id="IPR024047">
    <property type="entry name" value="MM3350-like_sf"/>
</dbReference>
<sequence>MASASTRPDRPSKLEIRQALRKRWGNGLAGIDLDKNENWLRDWVVSKAEFVRFHPQDDPSAYPVTLYGHPDRHKPMREGRRKDAGYVEQQDLHPAIMESRMLSTNFYRGYDDPTLTATPQVQFINRLIELQIEKLSKMDLGDLQHRDYTLRIVMDHAKDRVGNDMIWREFRVSGGLSIAALSDKILTPLMGWVRNYHAHASTVYKDGAVYGPTDFGGPEVVHKHEVGYAFVPESSSQGIWTVAHLLQDVGEGMIWTRDYGSHFTHVITVEDIAPVEESTGKVAIIDGAGACPPEDYPYIEAWVDDIAKLRIRSPNLSLRDTVLDKMRGALNYKGTVVTAVFDPDDFDLPAARQRVHDALASPASALTVPKQILLNLGLDPDALDPESETASLDPTLNPSLKKGQVLQRTWDTSDEGNSNIINQEVISTMRDRKDGGCCWVCGSPHNFLKYVQVLGRL</sequence>
<accession>A0A4Y9Z3E8</accession>
<dbReference type="EMBL" id="SEOQ01000162">
    <property type="protein sequence ID" value="TFY68428.1"/>
    <property type="molecule type" value="Genomic_DNA"/>
</dbReference>
<feature type="domain" description="Plasmid pRiA4b Orf3-like" evidence="1">
    <location>
        <begin position="163"/>
        <end position="348"/>
    </location>
</feature>
<dbReference type="PANTHER" id="PTHR41878:SF1">
    <property type="entry name" value="TNPR PROTEIN"/>
    <property type="match status" value="1"/>
</dbReference>
<protein>
    <recommendedName>
        <fullName evidence="1">Plasmid pRiA4b Orf3-like domain-containing protein</fullName>
    </recommendedName>
</protein>
<dbReference type="AlphaFoldDB" id="A0A4Y9Z3E8"/>
<dbReference type="Proteomes" id="UP000298327">
    <property type="component" value="Unassembled WGS sequence"/>
</dbReference>
<dbReference type="InterPro" id="IPR012912">
    <property type="entry name" value="Plasmid_pRiA4b_Orf3-like"/>
</dbReference>
<proteinExistence type="predicted"/>
<reference evidence="2 3" key="1">
    <citation type="submission" date="2019-02" db="EMBL/GenBank/DDBJ databases">
        <title>Genome sequencing of the rare red list fungi Dentipellis fragilis.</title>
        <authorList>
            <person name="Buettner E."/>
            <person name="Kellner H."/>
        </authorList>
    </citation>
    <scope>NUCLEOTIDE SEQUENCE [LARGE SCALE GENOMIC DNA]</scope>
    <source>
        <strain evidence="2 3">DSM 105465</strain>
    </source>
</reference>
<evidence type="ECO:0000313" key="3">
    <source>
        <dbReference type="Proteomes" id="UP000298327"/>
    </source>
</evidence>